<evidence type="ECO:0000313" key="6">
    <source>
        <dbReference type="WBParaSite" id="PgR027_g056_t02"/>
    </source>
</evidence>
<dbReference type="SUPFAM" id="SSF48452">
    <property type="entry name" value="TPR-like"/>
    <property type="match status" value="1"/>
</dbReference>
<keyword evidence="3" id="KW-0677">Repeat</keyword>
<dbReference type="InterPro" id="IPR033891">
    <property type="entry name" value="TTC38"/>
</dbReference>
<dbReference type="Proteomes" id="UP000887569">
    <property type="component" value="Unplaced"/>
</dbReference>
<dbReference type="AlphaFoldDB" id="A0A915B503"/>
<dbReference type="InterPro" id="IPR011990">
    <property type="entry name" value="TPR-like_helical_dom_sf"/>
</dbReference>
<evidence type="ECO:0000313" key="5">
    <source>
        <dbReference type="Proteomes" id="UP000887569"/>
    </source>
</evidence>
<reference evidence="6" key="1">
    <citation type="submission" date="2022-11" db="UniProtKB">
        <authorList>
            <consortium name="WormBaseParasite"/>
        </authorList>
    </citation>
    <scope>IDENTIFICATION</scope>
</reference>
<evidence type="ECO:0000256" key="3">
    <source>
        <dbReference type="ARBA" id="ARBA00022737"/>
    </source>
</evidence>
<comment type="similarity">
    <text evidence="1">Belongs to the TTC38 family.</text>
</comment>
<name>A0A915B503_PARUN</name>
<dbReference type="PANTHER" id="PTHR16263:SF4">
    <property type="entry name" value="TETRATRICOPEPTIDE REPEAT PROTEIN 38"/>
    <property type="match status" value="1"/>
</dbReference>
<keyword evidence="5" id="KW-1185">Reference proteome</keyword>
<proteinExistence type="inferred from homology"/>
<organism evidence="5 6">
    <name type="scientific">Parascaris univalens</name>
    <name type="common">Nematode worm</name>
    <dbReference type="NCBI Taxonomy" id="6257"/>
    <lineage>
        <taxon>Eukaryota</taxon>
        <taxon>Metazoa</taxon>
        <taxon>Ecdysozoa</taxon>
        <taxon>Nematoda</taxon>
        <taxon>Chromadorea</taxon>
        <taxon>Rhabditida</taxon>
        <taxon>Spirurina</taxon>
        <taxon>Ascaridomorpha</taxon>
        <taxon>Ascaridoidea</taxon>
        <taxon>Ascarididae</taxon>
        <taxon>Parascaris</taxon>
    </lineage>
</organism>
<dbReference type="Gene3D" id="1.25.40.10">
    <property type="entry name" value="Tetratricopeptide repeat domain"/>
    <property type="match status" value="1"/>
</dbReference>
<keyword evidence="4" id="KW-0802">TPR repeat</keyword>
<evidence type="ECO:0000256" key="1">
    <source>
        <dbReference type="ARBA" id="ARBA00005857"/>
    </source>
</evidence>
<accession>A0A915B503</accession>
<dbReference type="CDD" id="cd05804">
    <property type="entry name" value="StaR_like"/>
    <property type="match status" value="1"/>
</dbReference>
<evidence type="ECO:0000256" key="2">
    <source>
        <dbReference type="ARBA" id="ARBA00019992"/>
    </source>
</evidence>
<protein>
    <recommendedName>
        <fullName evidence="2">Tetratricopeptide repeat protein 38</fullName>
    </recommendedName>
</protein>
<sequence>MASWCAENLRDCQAWKDEGLTMSTTSNEASRLFDGLLRQYVSWSNCEQLDGIDNTINALQKADPDASIGEQKTPSWCNVQLELNDWYPECADACVMGRVLILGLDAMGTSRSSRLDKQYADEMTKLLNDANRIGNQREKSHAKAINLFANDQMIAACQEWENILRETPNDLLALKFAHDAYFYLGDSLSIKDSVGRVLPSWNVSTPCYSYLHGMYAFGLEECKEYDKAENEALKGLELRREDAWATHARAHCMEMNGRFNEGIAFMESTMDDWNRSSMLACHNYWHTALFYLEREDYDTVLSYYDSEIGVLSKSGAMLDLVDAASILFRLHMEGVDVSNRWNALLPIAQSHMDDHILAFNDAHFRLITEGCGIDTIRQQHRKSIRGFISTGTGDNCRITRQIGETVCEAISAYWANDFDAVISRLAPIRKKICEIGGSNAQRDIFTQILINSCLRSSNENNNRLAKVFIEERFNEKKNSLISERLMARFKALNIGDKK</sequence>
<dbReference type="WBParaSite" id="PgR027_g056_t02">
    <property type="protein sequence ID" value="PgR027_g056_t02"/>
    <property type="gene ID" value="PgR027_g056"/>
</dbReference>
<dbReference type="PANTHER" id="PTHR16263">
    <property type="entry name" value="TETRATRICOPEPTIDE REPEAT PROTEIN 38"/>
    <property type="match status" value="1"/>
</dbReference>
<evidence type="ECO:0000256" key="4">
    <source>
        <dbReference type="ARBA" id="ARBA00022803"/>
    </source>
</evidence>